<name>A0A4V2S4L6_9ACTN</name>
<feature type="region of interest" description="Disordered" evidence="3">
    <location>
        <begin position="133"/>
        <end position="211"/>
    </location>
</feature>
<dbReference type="AlphaFoldDB" id="A0A4V2S4L6"/>
<feature type="signal peptide" evidence="4">
    <location>
        <begin position="1"/>
        <end position="25"/>
    </location>
</feature>
<dbReference type="PANTHER" id="PTHR34002:SF9">
    <property type="entry name" value="XYLOGLUCAN-SPECIFIC ENDO-BETA-1,4-GLUCANASE A"/>
    <property type="match status" value="1"/>
</dbReference>
<comment type="caution">
    <text evidence="5">The sequence shown here is derived from an EMBL/GenBank/DDBJ whole genome shotgun (WGS) entry which is preliminary data.</text>
</comment>
<reference evidence="5 6" key="1">
    <citation type="journal article" date="2015" name="Stand. Genomic Sci.">
        <title>Genomic Encyclopedia of Bacterial and Archaeal Type Strains, Phase III: the genomes of soil and plant-associated and newly described type strains.</title>
        <authorList>
            <person name="Whitman W.B."/>
            <person name="Woyke T."/>
            <person name="Klenk H.P."/>
            <person name="Zhou Y."/>
            <person name="Lilburn T.G."/>
            <person name="Beck B.J."/>
            <person name="De Vos P."/>
            <person name="Vandamme P."/>
            <person name="Eisen J.A."/>
            <person name="Garrity G."/>
            <person name="Hugenholtz P."/>
            <person name="Kyrpides N.C."/>
        </authorList>
    </citation>
    <scope>NUCLEOTIDE SEQUENCE [LARGE SCALE GENOMIC DNA]</scope>
    <source>
        <strain evidence="5 6">VKM Ac-2541</strain>
    </source>
</reference>
<keyword evidence="2" id="KW-0119">Carbohydrate metabolism</keyword>
<gene>
    <name evidence="5" type="ORF">EV646_104562</name>
</gene>
<dbReference type="InterPro" id="IPR002594">
    <property type="entry name" value="GH12"/>
</dbReference>
<dbReference type="Pfam" id="PF01670">
    <property type="entry name" value="Glyco_hydro_12"/>
    <property type="match status" value="1"/>
</dbReference>
<dbReference type="Proteomes" id="UP000295573">
    <property type="component" value="Unassembled WGS sequence"/>
</dbReference>
<dbReference type="EMBL" id="SLWR01000004">
    <property type="protein sequence ID" value="TCO48740.1"/>
    <property type="molecule type" value="Genomic_DNA"/>
</dbReference>
<evidence type="ECO:0000256" key="3">
    <source>
        <dbReference type="SAM" id="MobiDB-lite"/>
    </source>
</evidence>
<evidence type="ECO:0000256" key="1">
    <source>
        <dbReference type="ARBA" id="ARBA00005519"/>
    </source>
</evidence>
<keyword evidence="6" id="KW-1185">Reference proteome</keyword>
<dbReference type="RefSeq" id="WP_132148846.1">
    <property type="nucleotide sequence ID" value="NZ_SLWR01000004.1"/>
</dbReference>
<feature type="chain" id="PRO_5038707215" evidence="4">
    <location>
        <begin position="26"/>
        <end position="409"/>
    </location>
</feature>
<dbReference type="GO" id="GO:0008810">
    <property type="term" value="F:cellulase activity"/>
    <property type="evidence" value="ECO:0007669"/>
    <property type="project" value="InterPro"/>
</dbReference>
<dbReference type="GO" id="GO:0000272">
    <property type="term" value="P:polysaccharide catabolic process"/>
    <property type="evidence" value="ECO:0007669"/>
    <property type="project" value="UniProtKB-KW"/>
</dbReference>
<sequence length="409" mass="43118">MPPIRTARSRVIVAAVCLALGAVVAAPIAVQAAKDSPVAATTTGASTDSTVSALPGVGRVESCVLDAKSGCTVIHGFATKPTAIVATASGSSILSIDPNSITTKTYRLQALRRGGEPYAAGKKLRYTVHYDFAPAPTQPTTPTPTATSSPTQSPTSSPTPTATTSPTKTPTSSPTTTSTPTSSPTATSTPTSTSSPSTTCTNPSFVTTATGNSGEGRTFGAYYVHNNMWNNHNGTYTLSACNYDNWYLDVTQPLPGDNGVQAYPNVHKDYNDVPLSKIQSAKFAATTPANCSACIYNVAFDAWIGDGLNNELMIWTDNKNQVPGGSKVGTVTFGGFTYDVWHRSGYTAYVSQVTQKSGTMPLASFFNDMVKRGWAPQATTWQVDYGVEVVSTGNTKQRFTFNDFSIQEN</sequence>
<protein>
    <submittedName>
        <fullName evidence="5">Glycosyl hydrolase family 12</fullName>
    </submittedName>
</protein>
<dbReference type="InterPro" id="IPR013320">
    <property type="entry name" value="ConA-like_dom_sf"/>
</dbReference>
<evidence type="ECO:0000256" key="4">
    <source>
        <dbReference type="SAM" id="SignalP"/>
    </source>
</evidence>
<evidence type="ECO:0000313" key="6">
    <source>
        <dbReference type="Proteomes" id="UP000295573"/>
    </source>
</evidence>
<evidence type="ECO:0000313" key="5">
    <source>
        <dbReference type="EMBL" id="TCO48740.1"/>
    </source>
</evidence>
<keyword evidence="2" id="KW-0624">Polysaccharide degradation</keyword>
<dbReference type="PANTHER" id="PTHR34002">
    <property type="entry name" value="BLR1656 PROTEIN"/>
    <property type="match status" value="1"/>
</dbReference>
<dbReference type="OrthoDB" id="8885070at2"/>
<proteinExistence type="inferred from homology"/>
<dbReference type="SUPFAM" id="SSF49899">
    <property type="entry name" value="Concanavalin A-like lectins/glucanases"/>
    <property type="match status" value="1"/>
</dbReference>
<feature type="compositionally biased region" description="Low complexity" evidence="3">
    <location>
        <begin position="143"/>
        <end position="199"/>
    </location>
</feature>
<keyword evidence="2" id="KW-0326">Glycosidase</keyword>
<organism evidence="5 6">
    <name type="scientific">Kribbella antiqua</name>
    <dbReference type="NCBI Taxonomy" id="2512217"/>
    <lineage>
        <taxon>Bacteria</taxon>
        <taxon>Bacillati</taxon>
        <taxon>Actinomycetota</taxon>
        <taxon>Actinomycetes</taxon>
        <taxon>Propionibacteriales</taxon>
        <taxon>Kribbellaceae</taxon>
        <taxon>Kribbella</taxon>
    </lineage>
</organism>
<evidence type="ECO:0000256" key="2">
    <source>
        <dbReference type="RuleBase" id="RU361163"/>
    </source>
</evidence>
<dbReference type="Gene3D" id="2.60.120.180">
    <property type="match status" value="1"/>
</dbReference>
<feature type="compositionally biased region" description="Polar residues" evidence="3">
    <location>
        <begin position="200"/>
        <end position="211"/>
    </location>
</feature>
<accession>A0A4V2S4L6</accession>
<keyword evidence="2 5" id="KW-0378">Hydrolase</keyword>
<comment type="similarity">
    <text evidence="1 2">Belongs to the glycosyl hydrolase 12 (cellulase H) family.</text>
</comment>
<keyword evidence="4" id="KW-0732">Signal</keyword>
<dbReference type="InterPro" id="IPR013319">
    <property type="entry name" value="GH11/12"/>
</dbReference>